<dbReference type="PANTHER" id="PTHR47396">
    <property type="entry name" value="TYPE I RESTRICTION ENZYME ECOKI R PROTEIN"/>
    <property type="match status" value="1"/>
</dbReference>
<dbReference type="Gene3D" id="3.40.50.300">
    <property type="entry name" value="P-loop containing nucleotide triphosphate hydrolases"/>
    <property type="match status" value="2"/>
</dbReference>
<keyword evidence="2" id="KW-0547">Nucleotide-binding</keyword>
<dbReference type="InterPro" id="IPR050742">
    <property type="entry name" value="Helicase_Restrict-Modif_Enz"/>
</dbReference>
<dbReference type="InterPro" id="IPR006935">
    <property type="entry name" value="Helicase/UvrB_N"/>
</dbReference>
<evidence type="ECO:0000313" key="2">
    <source>
        <dbReference type="EMBL" id="MBL1120205.1"/>
    </source>
</evidence>
<dbReference type="InterPro" id="IPR014001">
    <property type="entry name" value="Helicase_ATP-bd"/>
</dbReference>
<dbReference type="Pfam" id="PF04851">
    <property type="entry name" value="ResIII"/>
    <property type="match status" value="1"/>
</dbReference>
<protein>
    <submittedName>
        <fullName evidence="2">DEAD/DEAH box helicase family protein</fullName>
    </submittedName>
</protein>
<feature type="domain" description="Helicase ATP-binding" evidence="1">
    <location>
        <begin position="381"/>
        <end position="576"/>
    </location>
</feature>
<dbReference type="SUPFAM" id="SSF52540">
    <property type="entry name" value="P-loop containing nucleoside triphosphate hydrolases"/>
    <property type="match status" value="2"/>
</dbReference>
<keyword evidence="2" id="KW-0347">Helicase</keyword>
<reference evidence="2 3" key="1">
    <citation type="submission" date="2021-01" db="EMBL/GenBank/DDBJ databases">
        <title>WGS of actinomycetes isolated from Thailand.</title>
        <authorList>
            <person name="Thawai C."/>
        </authorList>
    </citation>
    <scope>NUCLEOTIDE SEQUENCE [LARGE SCALE GENOMIC DNA]</scope>
    <source>
        <strain evidence="2 3">CA3R110</strain>
    </source>
</reference>
<dbReference type="SMART" id="SM00487">
    <property type="entry name" value="DEXDc"/>
    <property type="match status" value="1"/>
</dbReference>
<dbReference type="RefSeq" id="WP_201857973.1">
    <property type="nucleotide sequence ID" value="NZ_JAERRG010000045.1"/>
</dbReference>
<dbReference type="GO" id="GO:0004386">
    <property type="term" value="F:helicase activity"/>
    <property type="evidence" value="ECO:0007669"/>
    <property type="project" value="UniProtKB-KW"/>
</dbReference>
<dbReference type="PROSITE" id="PS51192">
    <property type="entry name" value="HELICASE_ATP_BIND_1"/>
    <property type="match status" value="1"/>
</dbReference>
<sequence length="1015" mass="110677">MAQELSEFESQFTDLALASANFGFLLPYEPLLVLHGASCEARMSTAPADSLVAARQFGEVLAAKLGHLAGVRLPAGDQPARLQTLARAGVLTTRILAAFRDLHGFGDGELDEEEAAAHLVDRCFTLAVWFFRLQTSDPEPMVFVGAEVSDLSVLVERVAPLEAALPRLRREFALRVTPKSLPASERERLIVSARDAAYEPLREADIASEVLRRLTKAGWDVLGKGEEDERHRSLGCVLVGPRLAGGHRADMLLTVGGQVVGIIECKRDGTDLSDAMEQAGALAAAATDSSPWPVWRSPLPYRYVSDGWRLLFCDTNEPEPRARLVSGFHQPSTLARWQREAEADSAAPTYRARQAAYLPGTVEGFRQLRAPQHRAVRAVEQALEAGQRRALVQMATGTGRSFTGVFTAYRQLRYARAARILFVADRNVIAKQLSAQLRQFSMPDGGRSLADVYNVEELTATDLAPSASVVVATVPRLSAMLAGTPAPEDGSVRVSAYETAERQVQPDEAPLEVTYCEALPPDSFDLVIVDDCHRWLYGQGRALLEYFDAPVVGFSATPTATVFGFFNGNLVNSYTYEHAVADGVAVDYAVYEVRFEDSRRAVFAPLDDAPSVEAKGSRRAQYEQLDEDLAHTGAHGPARVVESEQLAAVVTAFRDALPTMFPERMHQGGVVPKTVVFARDSAHADDVVEHIREVFGVGDTFCQQITHRDDRVAQLMRDFRTTPEFRIAVVTDLISGFSDMRAIECLLILREVRSAAYYEQLLAQGTQPIAPAELRAVTPGAVAKTQLVVVDAVGASRRHHRPLVNVTDAAGEAGRAALDRLLNRTVDGPMTPDEMAELGVRLARVIPMLSDAGGAVVRKLAGLPLEELVTRLLDSVDPDHLAQLRAMGGKRAVEDDRREAAAPLANTPALREALLDLYDRPTALPVTASDRRRRTADAVHQRLVAFMLEARPFTPAQLWWIENIADATAADETRFDPRGLDGVPFSGRGGTDGFLDAFGPDAAIDLLDELRRALA</sequence>
<name>A0ABS1Q7F0_9ACTN</name>
<keyword evidence="2" id="KW-0378">Hydrolase</keyword>
<evidence type="ECO:0000313" key="3">
    <source>
        <dbReference type="Proteomes" id="UP000621510"/>
    </source>
</evidence>
<organism evidence="2 3">
    <name type="scientific">Streptomyces endocoffeicus</name>
    <dbReference type="NCBI Taxonomy" id="2898945"/>
    <lineage>
        <taxon>Bacteria</taxon>
        <taxon>Bacillati</taxon>
        <taxon>Actinomycetota</taxon>
        <taxon>Actinomycetes</taxon>
        <taxon>Kitasatosporales</taxon>
        <taxon>Streptomycetaceae</taxon>
        <taxon>Streptomyces</taxon>
    </lineage>
</organism>
<keyword evidence="2" id="KW-0067">ATP-binding</keyword>
<accession>A0ABS1Q7F0</accession>
<dbReference type="EMBL" id="JAERRG010000045">
    <property type="protein sequence ID" value="MBL1120205.1"/>
    <property type="molecule type" value="Genomic_DNA"/>
</dbReference>
<dbReference type="Proteomes" id="UP000621510">
    <property type="component" value="Unassembled WGS sequence"/>
</dbReference>
<keyword evidence="3" id="KW-1185">Reference proteome</keyword>
<dbReference type="Gene3D" id="3.90.1570.30">
    <property type="match status" value="1"/>
</dbReference>
<comment type="caution">
    <text evidence="2">The sequence shown here is derived from an EMBL/GenBank/DDBJ whole genome shotgun (WGS) entry which is preliminary data.</text>
</comment>
<evidence type="ECO:0000259" key="1">
    <source>
        <dbReference type="PROSITE" id="PS51192"/>
    </source>
</evidence>
<dbReference type="PANTHER" id="PTHR47396:SF1">
    <property type="entry name" value="ATP-DEPENDENT HELICASE IRC3-RELATED"/>
    <property type="match status" value="1"/>
</dbReference>
<dbReference type="InterPro" id="IPR027417">
    <property type="entry name" value="P-loop_NTPase"/>
</dbReference>
<proteinExistence type="predicted"/>
<gene>
    <name evidence="2" type="ORF">JK364_49135</name>
</gene>